<dbReference type="Pfam" id="PF04773">
    <property type="entry name" value="FecR"/>
    <property type="match status" value="1"/>
</dbReference>
<dbReference type="InterPro" id="IPR032508">
    <property type="entry name" value="FecR_C"/>
</dbReference>
<name>A0ABT3PQ42_9BACT</name>
<evidence type="ECO:0000313" key="5">
    <source>
        <dbReference type="EMBL" id="MCW9707975.1"/>
    </source>
</evidence>
<keyword evidence="2" id="KW-0812">Transmembrane</keyword>
<evidence type="ECO:0000259" key="4">
    <source>
        <dbReference type="Pfam" id="PF16344"/>
    </source>
</evidence>
<evidence type="ECO:0000256" key="2">
    <source>
        <dbReference type="SAM" id="Phobius"/>
    </source>
</evidence>
<feature type="region of interest" description="Disordered" evidence="1">
    <location>
        <begin position="74"/>
        <end position="106"/>
    </location>
</feature>
<feature type="domain" description="FecR protein" evidence="3">
    <location>
        <begin position="146"/>
        <end position="240"/>
    </location>
</feature>
<feature type="compositionally biased region" description="Basic and acidic residues" evidence="1">
    <location>
        <begin position="74"/>
        <end position="89"/>
    </location>
</feature>
<accession>A0ABT3PQ42</accession>
<sequence length="357" mass="40901">MKQQIPWEQLVKYFAGELTREENREMESWISANPQREEQVGKLYEIWQESGTLPYQLDVDEGWGKLEKGMNELEKQEQRIKHHQEADRRNQRKSFQPYDYGRKPQSRSPKRFIIAAAAVILMAVGLYVYNGSYENSKNTPVGVREIVANQGERATYILNDSSKIVLHAGSRIEVPTNFNIDSRELYLEGEAYFEVTANPDKPFIVHSEETYTKVLGTKFLVQAWSGVRKKLEVVVSEGKVALGTEKRPTGEEAIVTRNQKGVLSGDQEPVIYDNVDLDWYLGWTQGRLIFNNRPLSEIIPKLERWYDIDIKTATREIASQKLTAEIDYSQSMREVVQNIALSLGLSVGKEGDTITFS</sequence>
<evidence type="ECO:0000313" key="6">
    <source>
        <dbReference type="Proteomes" id="UP001207918"/>
    </source>
</evidence>
<dbReference type="RefSeq" id="WP_265766761.1">
    <property type="nucleotide sequence ID" value="NZ_JAGGJA010000009.1"/>
</dbReference>
<dbReference type="Pfam" id="PF16344">
    <property type="entry name" value="FecR_C"/>
    <property type="match status" value="1"/>
</dbReference>
<dbReference type="PIRSF" id="PIRSF018266">
    <property type="entry name" value="FecR"/>
    <property type="match status" value="1"/>
</dbReference>
<dbReference type="Gene3D" id="3.55.50.30">
    <property type="match status" value="1"/>
</dbReference>
<feature type="transmembrane region" description="Helical" evidence="2">
    <location>
        <begin position="112"/>
        <end position="129"/>
    </location>
</feature>
<dbReference type="EMBL" id="JAGGJA010000009">
    <property type="protein sequence ID" value="MCW9707975.1"/>
    <property type="molecule type" value="Genomic_DNA"/>
</dbReference>
<organism evidence="5 6">
    <name type="scientific">Fodinibius salsisoli</name>
    <dbReference type="NCBI Taxonomy" id="2820877"/>
    <lineage>
        <taxon>Bacteria</taxon>
        <taxon>Pseudomonadati</taxon>
        <taxon>Balneolota</taxon>
        <taxon>Balneolia</taxon>
        <taxon>Balneolales</taxon>
        <taxon>Balneolaceae</taxon>
        <taxon>Fodinibius</taxon>
    </lineage>
</organism>
<gene>
    <name evidence="5" type="ORF">J6I44_14005</name>
</gene>
<dbReference type="Proteomes" id="UP001207918">
    <property type="component" value="Unassembled WGS sequence"/>
</dbReference>
<protein>
    <submittedName>
        <fullName evidence="5">FecR domain-containing protein</fullName>
    </submittedName>
</protein>
<dbReference type="PANTHER" id="PTHR30273:SF2">
    <property type="entry name" value="PROTEIN FECR"/>
    <property type="match status" value="1"/>
</dbReference>
<proteinExistence type="predicted"/>
<keyword evidence="6" id="KW-1185">Reference proteome</keyword>
<keyword evidence="2" id="KW-0472">Membrane</keyword>
<reference evidence="5 6" key="1">
    <citation type="submission" date="2021-03" db="EMBL/GenBank/DDBJ databases">
        <title>Aliifodinibius sp. nov., a new bacterium isolated from saline soil.</title>
        <authorList>
            <person name="Galisteo C."/>
            <person name="De La Haba R."/>
            <person name="Sanchez-Porro C."/>
            <person name="Ventosa A."/>
        </authorList>
    </citation>
    <scope>NUCLEOTIDE SEQUENCE [LARGE SCALE GENOMIC DNA]</scope>
    <source>
        <strain evidence="5 6">1BSP15-2V2</strain>
    </source>
</reference>
<dbReference type="Gene3D" id="2.60.120.1440">
    <property type="match status" value="1"/>
</dbReference>
<comment type="caution">
    <text evidence="5">The sequence shown here is derived from an EMBL/GenBank/DDBJ whole genome shotgun (WGS) entry which is preliminary data.</text>
</comment>
<dbReference type="InterPro" id="IPR012373">
    <property type="entry name" value="Ferrdict_sens_TM"/>
</dbReference>
<dbReference type="PANTHER" id="PTHR30273">
    <property type="entry name" value="PERIPLASMIC SIGNAL SENSOR AND SIGMA FACTOR ACTIVATOR FECR-RELATED"/>
    <property type="match status" value="1"/>
</dbReference>
<feature type="domain" description="Protein FecR C-terminal" evidence="4">
    <location>
        <begin position="287"/>
        <end position="355"/>
    </location>
</feature>
<dbReference type="InterPro" id="IPR006860">
    <property type="entry name" value="FecR"/>
</dbReference>
<evidence type="ECO:0000256" key="1">
    <source>
        <dbReference type="SAM" id="MobiDB-lite"/>
    </source>
</evidence>
<evidence type="ECO:0000259" key="3">
    <source>
        <dbReference type="Pfam" id="PF04773"/>
    </source>
</evidence>
<keyword evidence="2" id="KW-1133">Transmembrane helix</keyword>